<gene>
    <name evidence="2" type="ORF">A2304_00090</name>
</gene>
<keyword evidence="1" id="KW-0472">Membrane</keyword>
<evidence type="ECO:0000313" key="3">
    <source>
        <dbReference type="Proteomes" id="UP000176501"/>
    </source>
</evidence>
<evidence type="ECO:0000256" key="1">
    <source>
        <dbReference type="SAM" id="Phobius"/>
    </source>
</evidence>
<accession>A0A1F7W969</accession>
<organism evidence="2 3">
    <name type="scientific">Candidatus Uhrbacteria bacterium RIFOXYB2_FULL_57_15</name>
    <dbReference type="NCBI Taxonomy" id="1802422"/>
    <lineage>
        <taxon>Bacteria</taxon>
        <taxon>Candidatus Uhriibacteriota</taxon>
    </lineage>
</organism>
<protein>
    <submittedName>
        <fullName evidence="2">Uncharacterized protein</fullName>
    </submittedName>
</protein>
<proteinExistence type="predicted"/>
<feature type="transmembrane region" description="Helical" evidence="1">
    <location>
        <begin position="59"/>
        <end position="83"/>
    </location>
</feature>
<dbReference type="AlphaFoldDB" id="A0A1F7W969"/>
<dbReference type="EMBL" id="MGFE01000006">
    <property type="protein sequence ID" value="OGL99361.1"/>
    <property type="molecule type" value="Genomic_DNA"/>
</dbReference>
<comment type="caution">
    <text evidence="2">The sequence shown here is derived from an EMBL/GenBank/DDBJ whole genome shotgun (WGS) entry which is preliminary data.</text>
</comment>
<reference evidence="2 3" key="1">
    <citation type="journal article" date="2016" name="Nat. Commun.">
        <title>Thousands of microbial genomes shed light on interconnected biogeochemical processes in an aquifer system.</title>
        <authorList>
            <person name="Anantharaman K."/>
            <person name="Brown C.T."/>
            <person name="Hug L.A."/>
            <person name="Sharon I."/>
            <person name="Castelle C.J."/>
            <person name="Probst A.J."/>
            <person name="Thomas B.C."/>
            <person name="Singh A."/>
            <person name="Wilkins M.J."/>
            <person name="Karaoz U."/>
            <person name="Brodie E.L."/>
            <person name="Williams K.H."/>
            <person name="Hubbard S.S."/>
            <person name="Banfield J.F."/>
        </authorList>
    </citation>
    <scope>NUCLEOTIDE SEQUENCE [LARGE SCALE GENOMIC DNA]</scope>
</reference>
<name>A0A1F7W969_9BACT</name>
<feature type="transmembrane region" description="Helical" evidence="1">
    <location>
        <begin position="104"/>
        <end position="124"/>
    </location>
</feature>
<keyword evidence="1" id="KW-0812">Transmembrane</keyword>
<dbReference type="Proteomes" id="UP000176501">
    <property type="component" value="Unassembled WGS sequence"/>
</dbReference>
<keyword evidence="1" id="KW-1133">Transmembrane helix</keyword>
<sequence>MKNACQSCKAGVDAWNERCGGCGFTIVLEPDEKIRARYLRGPSLGALMWTQGWTFGSRLYVWFLISLIPVAGFVALFACLLFGRRWSWKYGGWTDWEEFRSRMRLLDAIALLWILGLFVGWLLLRKGS</sequence>
<evidence type="ECO:0000313" key="2">
    <source>
        <dbReference type="EMBL" id="OGL99361.1"/>
    </source>
</evidence>